<evidence type="ECO:0000313" key="6">
    <source>
        <dbReference type="Proteomes" id="UP000462212"/>
    </source>
</evidence>
<evidence type="ECO:0000256" key="1">
    <source>
        <dbReference type="ARBA" id="ARBA00022574"/>
    </source>
</evidence>
<dbReference type="GO" id="GO:0031929">
    <property type="term" value="P:TOR signaling"/>
    <property type="evidence" value="ECO:0007669"/>
    <property type="project" value="InterPro"/>
</dbReference>
<evidence type="ECO:0000256" key="3">
    <source>
        <dbReference type="SAM" id="MobiDB-lite"/>
    </source>
</evidence>
<dbReference type="AlphaFoldDB" id="A0A8H8RVU9"/>
<feature type="compositionally biased region" description="Polar residues" evidence="3">
    <location>
        <begin position="77"/>
        <end position="86"/>
    </location>
</feature>
<keyword evidence="1" id="KW-0853">WD repeat</keyword>
<comment type="caution">
    <text evidence="5">The sequence shown here is derived from an EMBL/GenBank/DDBJ whole genome shotgun (WGS) entry which is preliminary data.</text>
</comment>
<sequence length="397" mass="44285">MTMTAVQVQQHGGAHRQQYNPRQSPHSSNVSPHQSRPQSYISPAPSQLQRQEPPIQNGTSSPMNPRPAVSNDPVQVVNGQRSSTSDGDPRRYSAASGRAPPPAGYLTTDSRTSSQGRPTSAPGVTADSSQDDSEVDRIKRRSKPLLQRSKSDFGPRGEDVDSTAEEDWQGWGARHGFEDHYASEEYVSQLANCTFPDLAALKVNTASLQVRSTFWVDSIYIGRAHLVSKMADYVDIHNLQNFEFRSKEGLEDPIPINHLGSRIDRIRRNYHERSHAQHLALECLKALSQWPMPDFGQLANGPKQNWYMYFTDKRHETTGNPKSLGYELQDWRMKDRLKTVSAALAVCLNIGVEPPDQLKTVPGAKLEAWQDPTHPPVQKALDTIGKALQSQSFDRGD</sequence>
<name>A0A8H8RVU9_9HELO</name>
<dbReference type="EMBL" id="QGMJ01000082">
    <property type="protein sequence ID" value="TVY42863.1"/>
    <property type="molecule type" value="Genomic_DNA"/>
</dbReference>
<protein>
    <submittedName>
        <fullName evidence="5">Target of rapamycin complex 1 subunit</fullName>
    </submittedName>
</protein>
<dbReference type="PANTHER" id="PTHR12848:SF16">
    <property type="entry name" value="REGULATORY-ASSOCIATED PROTEIN OF MTOR"/>
    <property type="match status" value="1"/>
</dbReference>
<feature type="compositionally biased region" description="Polar residues" evidence="3">
    <location>
        <begin position="1"/>
        <end position="10"/>
    </location>
</feature>
<dbReference type="PANTHER" id="PTHR12848">
    <property type="entry name" value="REGULATORY-ASSOCIATED PROTEIN OF MTOR"/>
    <property type="match status" value="1"/>
</dbReference>
<dbReference type="OrthoDB" id="3559809at2759"/>
<dbReference type="GO" id="GO:0031931">
    <property type="term" value="C:TORC1 complex"/>
    <property type="evidence" value="ECO:0007669"/>
    <property type="project" value="InterPro"/>
</dbReference>
<dbReference type="GO" id="GO:0071230">
    <property type="term" value="P:cellular response to amino acid stimulus"/>
    <property type="evidence" value="ECO:0007669"/>
    <property type="project" value="TreeGrafter"/>
</dbReference>
<reference evidence="5 6" key="1">
    <citation type="submission" date="2018-05" db="EMBL/GenBank/DDBJ databases">
        <title>Genome sequencing and assembly of the regulated plant pathogen Lachnellula willkommii and related sister species for the development of diagnostic species identification markers.</title>
        <authorList>
            <person name="Giroux E."/>
            <person name="Bilodeau G."/>
        </authorList>
    </citation>
    <scope>NUCLEOTIDE SEQUENCE [LARGE SCALE GENOMIC DNA]</scope>
    <source>
        <strain evidence="5 6">CBS 197.66</strain>
    </source>
</reference>
<proteinExistence type="predicted"/>
<dbReference type="GO" id="GO:0005737">
    <property type="term" value="C:cytoplasm"/>
    <property type="evidence" value="ECO:0007669"/>
    <property type="project" value="TreeGrafter"/>
</dbReference>
<accession>A0A8H8RVU9</accession>
<dbReference type="PRINTS" id="PR01547">
    <property type="entry name" value="YEAST176DUF"/>
</dbReference>
<gene>
    <name evidence="5" type="primary">mip1_1</name>
    <name evidence="5" type="ORF">LSUB1_G001558</name>
</gene>
<dbReference type="GO" id="GO:0010506">
    <property type="term" value="P:regulation of autophagy"/>
    <property type="evidence" value="ECO:0007669"/>
    <property type="project" value="TreeGrafter"/>
</dbReference>
<dbReference type="Pfam" id="PF14538">
    <property type="entry name" value="Raptor_N"/>
    <property type="match status" value="1"/>
</dbReference>
<feature type="compositionally biased region" description="Polar residues" evidence="3">
    <location>
        <begin position="17"/>
        <end position="63"/>
    </location>
</feature>
<dbReference type="GO" id="GO:0030674">
    <property type="term" value="F:protein-macromolecule adaptor activity"/>
    <property type="evidence" value="ECO:0007669"/>
    <property type="project" value="TreeGrafter"/>
</dbReference>
<organism evidence="5 6">
    <name type="scientific">Lachnellula subtilissima</name>
    <dbReference type="NCBI Taxonomy" id="602034"/>
    <lineage>
        <taxon>Eukaryota</taxon>
        <taxon>Fungi</taxon>
        <taxon>Dikarya</taxon>
        <taxon>Ascomycota</taxon>
        <taxon>Pezizomycotina</taxon>
        <taxon>Leotiomycetes</taxon>
        <taxon>Helotiales</taxon>
        <taxon>Lachnaceae</taxon>
        <taxon>Lachnellula</taxon>
    </lineage>
</organism>
<dbReference type="GO" id="GO:0009267">
    <property type="term" value="P:cellular response to starvation"/>
    <property type="evidence" value="ECO:0007669"/>
    <property type="project" value="TreeGrafter"/>
</dbReference>
<evidence type="ECO:0000313" key="5">
    <source>
        <dbReference type="EMBL" id="TVY42863.1"/>
    </source>
</evidence>
<feature type="domain" description="Raptor N-terminal CASPase-like" evidence="4">
    <location>
        <begin position="338"/>
        <end position="391"/>
    </location>
</feature>
<dbReference type="InterPro" id="IPR004083">
    <property type="entry name" value="Raptor"/>
</dbReference>
<dbReference type="InterPro" id="IPR029347">
    <property type="entry name" value="Raptor_N"/>
</dbReference>
<dbReference type="GO" id="GO:0030307">
    <property type="term" value="P:positive regulation of cell growth"/>
    <property type="evidence" value="ECO:0007669"/>
    <property type="project" value="TreeGrafter"/>
</dbReference>
<dbReference type="Proteomes" id="UP000462212">
    <property type="component" value="Unassembled WGS sequence"/>
</dbReference>
<evidence type="ECO:0000259" key="4">
    <source>
        <dbReference type="Pfam" id="PF14538"/>
    </source>
</evidence>
<evidence type="ECO:0000256" key="2">
    <source>
        <dbReference type="ARBA" id="ARBA00022737"/>
    </source>
</evidence>
<keyword evidence="6" id="KW-1185">Reference proteome</keyword>
<feature type="region of interest" description="Disordered" evidence="3">
    <location>
        <begin position="1"/>
        <end position="167"/>
    </location>
</feature>
<feature type="compositionally biased region" description="Polar residues" evidence="3">
    <location>
        <begin position="107"/>
        <end position="118"/>
    </location>
</feature>
<keyword evidence="2" id="KW-0677">Repeat</keyword>
<feature type="compositionally biased region" description="Basic and acidic residues" evidence="3">
    <location>
        <begin position="149"/>
        <end position="159"/>
    </location>
</feature>